<dbReference type="PANTHER" id="PTHR33446">
    <property type="entry name" value="PROTEIN TONB-RELATED"/>
    <property type="match status" value="1"/>
</dbReference>
<evidence type="ECO:0000259" key="11">
    <source>
        <dbReference type="PROSITE" id="PS52015"/>
    </source>
</evidence>
<dbReference type="NCBIfam" id="TIGR01352">
    <property type="entry name" value="tonB_Cterm"/>
    <property type="match status" value="1"/>
</dbReference>
<accession>A0ABP7TB00</accession>
<dbReference type="RefSeq" id="WP_345049747.1">
    <property type="nucleotide sequence ID" value="NZ_BAABDK010000001.1"/>
</dbReference>
<evidence type="ECO:0000256" key="3">
    <source>
        <dbReference type="ARBA" id="ARBA00022448"/>
    </source>
</evidence>
<keyword evidence="3" id="KW-0813">Transport</keyword>
<gene>
    <name evidence="12" type="ORF">GCM10022409_04370</name>
</gene>
<dbReference type="PANTHER" id="PTHR33446:SF2">
    <property type="entry name" value="PROTEIN TONB"/>
    <property type="match status" value="1"/>
</dbReference>
<comment type="similarity">
    <text evidence="2">Belongs to the TonB family.</text>
</comment>
<proteinExistence type="inferred from homology"/>
<evidence type="ECO:0000313" key="12">
    <source>
        <dbReference type="EMBL" id="GAA4023633.1"/>
    </source>
</evidence>
<evidence type="ECO:0000256" key="7">
    <source>
        <dbReference type="ARBA" id="ARBA00022927"/>
    </source>
</evidence>
<dbReference type="Proteomes" id="UP001501469">
    <property type="component" value="Unassembled WGS sequence"/>
</dbReference>
<dbReference type="InterPro" id="IPR037682">
    <property type="entry name" value="TonB_C"/>
</dbReference>
<keyword evidence="10" id="KW-0732">Signal</keyword>
<keyword evidence="6" id="KW-0812">Transmembrane</keyword>
<keyword evidence="9" id="KW-0472">Membrane</keyword>
<comment type="caution">
    <text evidence="12">The sequence shown here is derived from an EMBL/GenBank/DDBJ whole genome shotgun (WGS) entry which is preliminary data.</text>
</comment>
<dbReference type="Pfam" id="PF03544">
    <property type="entry name" value="TonB_C"/>
    <property type="match status" value="1"/>
</dbReference>
<dbReference type="Gene3D" id="3.30.1150.10">
    <property type="match status" value="1"/>
</dbReference>
<dbReference type="PROSITE" id="PS52015">
    <property type="entry name" value="TONB_CTD"/>
    <property type="match status" value="1"/>
</dbReference>
<keyword evidence="7" id="KW-0653">Protein transport</keyword>
<dbReference type="InterPro" id="IPR011652">
    <property type="entry name" value="MORN_2"/>
</dbReference>
<feature type="signal peptide" evidence="10">
    <location>
        <begin position="1"/>
        <end position="21"/>
    </location>
</feature>
<keyword evidence="13" id="KW-1185">Reference proteome</keyword>
<name>A0ABP7TB00_9BACT</name>
<evidence type="ECO:0000256" key="5">
    <source>
        <dbReference type="ARBA" id="ARBA00022519"/>
    </source>
</evidence>
<dbReference type="SUPFAM" id="SSF82185">
    <property type="entry name" value="Histone H3 K4-specific methyltransferase SET7/9 N-terminal domain"/>
    <property type="match status" value="1"/>
</dbReference>
<protein>
    <recommendedName>
        <fullName evidence="11">TonB C-terminal domain-containing protein</fullName>
    </recommendedName>
</protein>
<dbReference type="Gene3D" id="3.90.930.1">
    <property type="match status" value="1"/>
</dbReference>
<evidence type="ECO:0000256" key="9">
    <source>
        <dbReference type="ARBA" id="ARBA00023136"/>
    </source>
</evidence>
<keyword evidence="5" id="KW-0997">Cell inner membrane</keyword>
<evidence type="ECO:0000256" key="2">
    <source>
        <dbReference type="ARBA" id="ARBA00006555"/>
    </source>
</evidence>
<comment type="subcellular location">
    <subcellularLocation>
        <location evidence="1">Cell inner membrane</location>
        <topology evidence="1">Single-pass membrane protein</topology>
        <orientation evidence="1">Periplasmic side</orientation>
    </subcellularLocation>
</comment>
<dbReference type="SUPFAM" id="SSF74653">
    <property type="entry name" value="TolA/TonB C-terminal domain"/>
    <property type="match status" value="1"/>
</dbReference>
<evidence type="ECO:0000313" key="13">
    <source>
        <dbReference type="Proteomes" id="UP001501469"/>
    </source>
</evidence>
<evidence type="ECO:0000256" key="6">
    <source>
        <dbReference type="ARBA" id="ARBA00022692"/>
    </source>
</evidence>
<sequence length="258" mass="28356">MNPFCSALGAFFVLSAGVSSAQSLPVVAKAIPAGRTNYYNARGRLVATADSADHREEMVYQNPVGGQLRIYYPSGRLRREVAYLDFNQRIKEGPETSYYETGEVKSRCRYQNDAPVQAYVQYYRNGKLRSRTNVKSGFFGSSGSAFTPEGKSLKYDAQTQVKPTLNGGGDQAIAAAVSSHVSYPPEALVQQKTGRVFATFLVDDAGFVRNVRILKSPSPLFNTTVMDAVWALGRFEPGKMSGEPVDTFFTIPVNFKLQ</sequence>
<feature type="domain" description="TonB C-terminal" evidence="11">
    <location>
        <begin position="168"/>
        <end position="258"/>
    </location>
</feature>
<dbReference type="InterPro" id="IPR006260">
    <property type="entry name" value="TonB/TolA_C"/>
</dbReference>
<dbReference type="Pfam" id="PF07661">
    <property type="entry name" value="MORN_2"/>
    <property type="match status" value="2"/>
</dbReference>
<evidence type="ECO:0000256" key="10">
    <source>
        <dbReference type="SAM" id="SignalP"/>
    </source>
</evidence>
<evidence type="ECO:0000256" key="1">
    <source>
        <dbReference type="ARBA" id="ARBA00004383"/>
    </source>
</evidence>
<dbReference type="EMBL" id="BAABDK010000001">
    <property type="protein sequence ID" value="GAA4023633.1"/>
    <property type="molecule type" value="Genomic_DNA"/>
</dbReference>
<evidence type="ECO:0000256" key="4">
    <source>
        <dbReference type="ARBA" id="ARBA00022475"/>
    </source>
</evidence>
<dbReference type="InterPro" id="IPR051045">
    <property type="entry name" value="TonB-dependent_transducer"/>
</dbReference>
<organism evidence="12 13">
    <name type="scientific">Hymenobacter glaciei</name>
    <dbReference type="NCBI Taxonomy" id="877209"/>
    <lineage>
        <taxon>Bacteria</taxon>
        <taxon>Pseudomonadati</taxon>
        <taxon>Bacteroidota</taxon>
        <taxon>Cytophagia</taxon>
        <taxon>Cytophagales</taxon>
        <taxon>Hymenobacteraceae</taxon>
        <taxon>Hymenobacter</taxon>
    </lineage>
</organism>
<evidence type="ECO:0000256" key="8">
    <source>
        <dbReference type="ARBA" id="ARBA00022989"/>
    </source>
</evidence>
<reference evidence="13" key="1">
    <citation type="journal article" date="2019" name="Int. J. Syst. Evol. Microbiol.">
        <title>The Global Catalogue of Microorganisms (GCM) 10K type strain sequencing project: providing services to taxonomists for standard genome sequencing and annotation.</title>
        <authorList>
            <consortium name="The Broad Institute Genomics Platform"/>
            <consortium name="The Broad Institute Genome Sequencing Center for Infectious Disease"/>
            <person name="Wu L."/>
            <person name="Ma J."/>
        </authorList>
    </citation>
    <scope>NUCLEOTIDE SEQUENCE [LARGE SCALE GENOMIC DNA]</scope>
    <source>
        <strain evidence="13">JCM 17225</strain>
    </source>
</reference>
<keyword evidence="8" id="KW-1133">Transmembrane helix</keyword>
<feature type="chain" id="PRO_5045082364" description="TonB C-terminal domain-containing protein" evidence="10">
    <location>
        <begin position="22"/>
        <end position="258"/>
    </location>
</feature>
<keyword evidence="4" id="KW-1003">Cell membrane</keyword>